<comment type="caution">
    <text evidence="3">The sequence shown here is derived from an EMBL/GenBank/DDBJ whole genome shotgun (WGS) entry which is preliminary data.</text>
</comment>
<dbReference type="PANTHER" id="PTHR40763:SF4">
    <property type="entry name" value="DUF1707 DOMAIN-CONTAINING PROTEIN"/>
    <property type="match status" value="1"/>
</dbReference>
<keyword evidence="1" id="KW-1133">Transmembrane helix</keyword>
<dbReference type="Pfam" id="PF08044">
    <property type="entry name" value="DUF1707"/>
    <property type="match status" value="1"/>
</dbReference>
<evidence type="ECO:0000313" key="4">
    <source>
        <dbReference type="Proteomes" id="UP001597419"/>
    </source>
</evidence>
<sequence>MDEKKIPARLRAADGDRERVATVIQAAGAEGRLGLDEVEDRLTAVYAARYTDELAELTADLPAPEPKRPRLPLTADALRHPALRVHLAAVVALSVLLVIRWAISGAPFFWPAMPMCWLVVSLFVHARIRGFRSRGRGAVPY</sequence>
<name>A0ABW5GGU9_9PSEU</name>
<dbReference type="Proteomes" id="UP001597419">
    <property type="component" value="Unassembled WGS sequence"/>
</dbReference>
<dbReference type="PANTHER" id="PTHR40763">
    <property type="entry name" value="MEMBRANE PROTEIN-RELATED"/>
    <property type="match status" value="1"/>
</dbReference>
<keyword evidence="4" id="KW-1185">Reference proteome</keyword>
<dbReference type="EMBL" id="JBHUKU010000006">
    <property type="protein sequence ID" value="MFD2459549.1"/>
    <property type="molecule type" value="Genomic_DNA"/>
</dbReference>
<keyword evidence="1" id="KW-0472">Membrane</keyword>
<dbReference type="RefSeq" id="WP_345396945.1">
    <property type="nucleotide sequence ID" value="NZ_BAABHG010000008.1"/>
</dbReference>
<proteinExistence type="predicted"/>
<reference evidence="4" key="1">
    <citation type="journal article" date="2019" name="Int. J. Syst. Evol. Microbiol.">
        <title>The Global Catalogue of Microorganisms (GCM) 10K type strain sequencing project: providing services to taxonomists for standard genome sequencing and annotation.</title>
        <authorList>
            <consortium name="The Broad Institute Genomics Platform"/>
            <consortium name="The Broad Institute Genome Sequencing Center for Infectious Disease"/>
            <person name="Wu L."/>
            <person name="Ma J."/>
        </authorList>
    </citation>
    <scope>NUCLEOTIDE SEQUENCE [LARGE SCALE GENOMIC DNA]</scope>
    <source>
        <strain evidence="4">CGMCC 4.7643</strain>
    </source>
</reference>
<dbReference type="InterPro" id="IPR012551">
    <property type="entry name" value="DUF1707_SHOCT-like"/>
</dbReference>
<evidence type="ECO:0000313" key="3">
    <source>
        <dbReference type="EMBL" id="MFD2459549.1"/>
    </source>
</evidence>
<accession>A0ABW5GGU9</accession>
<feature type="domain" description="DUF1707" evidence="2">
    <location>
        <begin position="10"/>
        <end position="62"/>
    </location>
</feature>
<feature type="transmembrane region" description="Helical" evidence="1">
    <location>
        <begin position="109"/>
        <end position="126"/>
    </location>
</feature>
<organism evidence="3 4">
    <name type="scientific">Amycolatopsis samaneae</name>
    <dbReference type="NCBI Taxonomy" id="664691"/>
    <lineage>
        <taxon>Bacteria</taxon>
        <taxon>Bacillati</taxon>
        <taxon>Actinomycetota</taxon>
        <taxon>Actinomycetes</taxon>
        <taxon>Pseudonocardiales</taxon>
        <taxon>Pseudonocardiaceae</taxon>
        <taxon>Amycolatopsis</taxon>
    </lineage>
</organism>
<evidence type="ECO:0000256" key="1">
    <source>
        <dbReference type="SAM" id="Phobius"/>
    </source>
</evidence>
<evidence type="ECO:0000259" key="2">
    <source>
        <dbReference type="Pfam" id="PF08044"/>
    </source>
</evidence>
<gene>
    <name evidence="3" type="ORF">ACFSYJ_13130</name>
</gene>
<feature type="transmembrane region" description="Helical" evidence="1">
    <location>
        <begin position="85"/>
        <end position="103"/>
    </location>
</feature>
<keyword evidence="1" id="KW-0812">Transmembrane</keyword>
<protein>
    <submittedName>
        <fullName evidence="3">DUF1707 domain-containing protein</fullName>
    </submittedName>
</protein>